<dbReference type="InterPro" id="IPR029052">
    <property type="entry name" value="Metallo-depent_PP-like"/>
</dbReference>
<dbReference type="GO" id="GO:0016787">
    <property type="term" value="F:hydrolase activity"/>
    <property type="evidence" value="ECO:0007669"/>
    <property type="project" value="UniProtKB-KW"/>
</dbReference>
<keyword evidence="1 3" id="KW-0732">Signal</keyword>
<keyword evidence="2" id="KW-0378">Hydrolase</keyword>
<evidence type="ECO:0000313" key="5">
    <source>
        <dbReference type="Proteomes" id="UP000031668"/>
    </source>
</evidence>
<protein>
    <recommendedName>
        <fullName evidence="6">Calcineurin-like phosphoesterase domain-containing protein</fullName>
    </recommendedName>
</protein>
<evidence type="ECO:0000256" key="2">
    <source>
        <dbReference type="ARBA" id="ARBA00022801"/>
    </source>
</evidence>
<sequence length="244" mass="28126">MRVTKLIPPQSAILIFLALCFVTTHNQKQIYVDSVQLNVVMVGNIGVSQDESSIKKDVLDTIKKIHEYQPFHLGINPGNNVYPQGSQVNDFQKLNEVFTTEFPSDIYQFDFLTVLGKNDHDGDFETQIQYHHLVDTRFYLPKRNYVYDVTLNDGTQIRFMCIDSTSIYEPGMMTPDDRLIQLQNFNDVLDNSRQFDHVFLILNHNVVNGCGSDVEIPNDQPFYKIVLHDALTAILTGYDYYMQV</sequence>
<dbReference type="PANTHER" id="PTHR10161:SF14">
    <property type="entry name" value="TARTRATE-RESISTANT ACID PHOSPHATASE TYPE 5"/>
    <property type="match status" value="1"/>
</dbReference>
<gene>
    <name evidence="4" type="ORF">RF11_08471</name>
</gene>
<dbReference type="OrthoDB" id="411211at2759"/>
<name>A0A0C2I7U5_THEKT</name>
<dbReference type="Gene3D" id="3.60.21.10">
    <property type="match status" value="1"/>
</dbReference>
<dbReference type="SUPFAM" id="SSF56300">
    <property type="entry name" value="Metallo-dependent phosphatases"/>
    <property type="match status" value="1"/>
</dbReference>
<evidence type="ECO:0000256" key="1">
    <source>
        <dbReference type="ARBA" id="ARBA00022729"/>
    </source>
</evidence>
<feature type="signal peptide" evidence="3">
    <location>
        <begin position="1"/>
        <end position="26"/>
    </location>
</feature>
<dbReference type="Proteomes" id="UP000031668">
    <property type="component" value="Unassembled WGS sequence"/>
</dbReference>
<dbReference type="InterPro" id="IPR051558">
    <property type="entry name" value="Metallophosphoesterase_PAP"/>
</dbReference>
<dbReference type="AlphaFoldDB" id="A0A0C2I7U5"/>
<feature type="chain" id="PRO_5002150267" description="Calcineurin-like phosphoesterase domain-containing protein" evidence="3">
    <location>
        <begin position="27"/>
        <end position="244"/>
    </location>
</feature>
<evidence type="ECO:0000313" key="4">
    <source>
        <dbReference type="EMBL" id="KII61293.1"/>
    </source>
</evidence>
<comment type="caution">
    <text evidence="4">The sequence shown here is derived from an EMBL/GenBank/DDBJ whole genome shotgun (WGS) entry which is preliminary data.</text>
</comment>
<keyword evidence="5" id="KW-1185">Reference proteome</keyword>
<evidence type="ECO:0000256" key="3">
    <source>
        <dbReference type="SAM" id="SignalP"/>
    </source>
</evidence>
<organism evidence="4 5">
    <name type="scientific">Thelohanellus kitauei</name>
    <name type="common">Myxosporean</name>
    <dbReference type="NCBI Taxonomy" id="669202"/>
    <lineage>
        <taxon>Eukaryota</taxon>
        <taxon>Metazoa</taxon>
        <taxon>Cnidaria</taxon>
        <taxon>Myxozoa</taxon>
        <taxon>Myxosporea</taxon>
        <taxon>Bivalvulida</taxon>
        <taxon>Platysporina</taxon>
        <taxon>Myxobolidae</taxon>
        <taxon>Thelohanellus</taxon>
    </lineage>
</organism>
<dbReference type="EMBL" id="JWZT01005348">
    <property type="protein sequence ID" value="KII61293.1"/>
    <property type="molecule type" value="Genomic_DNA"/>
</dbReference>
<dbReference type="PANTHER" id="PTHR10161">
    <property type="entry name" value="TARTRATE-RESISTANT ACID PHOSPHATASE TYPE 5"/>
    <property type="match status" value="1"/>
</dbReference>
<reference evidence="4 5" key="1">
    <citation type="journal article" date="2014" name="Genome Biol. Evol.">
        <title>The genome of the myxosporean Thelohanellus kitauei shows adaptations to nutrient acquisition within its fish host.</title>
        <authorList>
            <person name="Yang Y."/>
            <person name="Xiong J."/>
            <person name="Zhou Z."/>
            <person name="Huo F."/>
            <person name="Miao W."/>
            <person name="Ran C."/>
            <person name="Liu Y."/>
            <person name="Zhang J."/>
            <person name="Feng J."/>
            <person name="Wang M."/>
            <person name="Wang M."/>
            <person name="Wang L."/>
            <person name="Yao B."/>
        </authorList>
    </citation>
    <scope>NUCLEOTIDE SEQUENCE [LARGE SCALE GENOMIC DNA]</scope>
    <source>
        <strain evidence="4">Wuqing</strain>
    </source>
</reference>
<proteinExistence type="predicted"/>
<accession>A0A0C2I7U5</accession>
<evidence type="ECO:0008006" key="6">
    <source>
        <dbReference type="Google" id="ProtNLM"/>
    </source>
</evidence>